<evidence type="ECO:0000313" key="4">
    <source>
        <dbReference type="Proteomes" id="UP000799537"/>
    </source>
</evidence>
<dbReference type="RefSeq" id="XP_033670109.1">
    <property type="nucleotide sequence ID" value="XM_033812093.1"/>
</dbReference>
<keyword evidence="4" id="KW-1185">Reference proteome</keyword>
<dbReference type="EMBL" id="ML993588">
    <property type="protein sequence ID" value="KAF2169220.1"/>
    <property type="molecule type" value="Genomic_DNA"/>
</dbReference>
<feature type="compositionally biased region" description="Polar residues" evidence="1">
    <location>
        <begin position="456"/>
        <end position="475"/>
    </location>
</feature>
<feature type="compositionally biased region" description="Low complexity" evidence="1">
    <location>
        <begin position="609"/>
        <end position="629"/>
    </location>
</feature>
<feature type="transmembrane region" description="Helical" evidence="2">
    <location>
        <begin position="179"/>
        <end position="200"/>
    </location>
</feature>
<gene>
    <name evidence="3" type="ORF">M409DRAFT_52491</name>
</gene>
<feature type="compositionally biased region" description="Basic and acidic residues" evidence="1">
    <location>
        <begin position="374"/>
        <end position="388"/>
    </location>
</feature>
<feature type="compositionally biased region" description="Acidic residues" evidence="1">
    <location>
        <begin position="680"/>
        <end position="689"/>
    </location>
</feature>
<sequence length="697" mass="77563">MEMLCCPPCHVNKLPRLRPQIDLGRQHQDAQLRSSLSEHGMKGVASPRFVVINAFAPHDPGWERREGVFGSHFSSWPLSRTTRHIDDSSCAAVLNCADFNLCFEDRRYLVSSFRICRERYTTTRREIHRRSETKLQEENNHEGKPGCCCCCCCAVSEQMYIQKRGPDSGPPGLDTHAQIAIGVIIPVIVLLGGLLLFIWYTEKQRRNRRGETLPGSSSHAPSRPKINSYLHRSSKALPGIRTSQIDVDAIEIVRPRASDAKMHELEDTGKVELQEMQKTLNRLNNRLNRDDDRERTTSPRNVNERNDSAIEAAAARLESRDTDRSREGPERKELDTTKMEHVVQTPHESKRYSNREYRSSLQPEYRSSLKPGMSKRDTRVASSRYSKEVRYSKDVEARFSKDAAARYSANVEQLRDLHHNSMHANGGTTTPGGGRMSLHSGFNHTSLHARDRNRDSNILSPSKESLDQQSQPQQAHFTFTTHRLSTATSNPNMALPPLSSDPSPDSPTVSDISRPTNRNSALSGVPPDRSSQRWSGIPGEMPSWMKRLSVQDTVEGKWRSEGEIVPPENVRVNGGVNGGGGEGGVGVGVQAHILLSQPFPSSLLPRLIPTKTNPPLSTGPTTSPLTPNPHLSTENTKLLLLSAAEHCRSGRPTSQERRNRRRGGRIVRDVSPGTALGGEEKDEEVEEGGNDGKGRGD</sequence>
<feature type="region of interest" description="Disordered" evidence="1">
    <location>
        <begin position="420"/>
        <end position="475"/>
    </location>
</feature>
<proteinExistence type="predicted"/>
<feature type="compositionally biased region" description="Polar residues" evidence="1">
    <location>
        <begin position="508"/>
        <end position="522"/>
    </location>
</feature>
<keyword evidence="2" id="KW-0812">Transmembrane</keyword>
<protein>
    <submittedName>
        <fullName evidence="3">Uncharacterized protein</fullName>
    </submittedName>
</protein>
<feature type="region of interest" description="Disordered" evidence="1">
    <location>
        <begin position="645"/>
        <end position="697"/>
    </location>
</feature>
<accession>A0A6A6CST6</accession>
<dbReference type="GeneID" id="54565365"/>
<evidence type="ECO:0000256" key="2">
    <source>
        <dbReference type="SAM" id="Phobius"/>
    </source>
</evidence>
<evidence type="ECO:0000256" key="1">
    <source>
        <dbReference type="SAM" id="MobiDB-lite"/>
    </source>
</evidence>
<dbReference type="AlphaFoldDB" id="A0A6A6CST6"/>
<evidence type="ECO:0000313" key="3">
    <source>
        <dbReference type="EMBL" id="KAF2169220.1"/>
    </source>
</evidence>
<feature type="region of interest" description="Disordered" evidence="1">
    <location>
        <begin position="609"/>
        <end position="632"/>
    </location>
</feature>
<organism evidence="3 4">
    <name type="scientific">Zasmidium cellare ATCC 36951</name>
    <dbReference type="NCBI Taxonomy" id="1080233"/>
    <lineage>
        <taxon>Eukaryota</taxon>
        <taxon>Fungi</taxon>
        <taxon>Dikarya</taxon>
        <taxon>Ascomycota</taxon>
        <taxon>Pezizomycotina</taxon>
        <taxon>Dothideomycetes</taxon>
        <taxon>Dothideomycetidae</taxon>
        <taxon>Mycosphaerellales</taxon>
        <taxon>Mycosphaerellaceae</taxon>
        <taxon>Zasmidium</taxon>
    </lineage>
</organism>
<name>A0A6A6CST6_ZASCE</name>
<feature type="compositionally biased region" description="Low complexity" evidence="1">
    <location>
        <begin position="495"/>
        <end position="507"/>
    </location>
</feature>
<feature type="compositionally biased region" description="Basic and acidic residues" evidence="1">
    <location>
        <begin position="317"/>
        <end position="358"/>
    </location>
</feature>
<feature type="region of interest" description="Disordered" evidence="1">
    <location>
        <begin position="487"/>
        <end position="540"/>
    </location>
</feature>
<feature type="region of interest" description="Disordered" evidence="1">
    <location>
        <begin position="209"/>
        <end position="228"/>
    </location>
</feature>
<keyword evidence="2" id="KW-0472">Membrane</keyword>
<dbReference type="Proteomes" id="UP000799537">
    <property type="component" value="Unassembled WGS sequence"/>
</dbReference>
<reference evidence="3" key="1">
    <citation type="journal article" date="2020" name="Stud. Mycol.">
        <title>101 Dothideomycetes genomes: a test case for predicting lifestyles and emergence of pathogens.</title>
        <authorList>
            <person name="Haridas S."/>
            <person name="Albert R."/>
            <person name="Binder M."/>
            <person name="Bloem J."/>
            <person name="Labutti K."/>
            <person name="Salamov A."/>
            <person name="Andreopoulos B."/>
            <person name="Baker S."/>
            <person name="Barry K."/>
            <person name="Bills G."/>
            <person name="Bluhm B."/>
            <person name="Cannon C."/>
            <person name="Castanera R."/>
            <person name="Culley D."/>
            <person name="Daum C."/>
            <person name="Ezra D."/>
            <person name="Gonzalez J."/>
            <person name="Henrissat B."/>
            <person name="Kuo A."/>
            <person name="Liang C."/>
            <person name="Lipzen A."/>
            <person name="Lutzoni F."/>
            <person name="Magnuson J."/>
            <person name="Mondo S."/>
            <person name="Nolan M."/>
            <person name="Ohm R."/>
            <person name="Pangilinan J."/>
            <person name="Park H.-J."/>
            <person name="Ramirez L."/>
            <person name="Alfaro M."/>
            <person name="Sun H."/>
            <person name="Tritt A."/>
            <person name="Yoshinaga Y."/>
            <person name="Zwiers L.-H."/>
            <person name="Turgeon B."/>
            <person name="Goodwin S."/>
            <person name="Spatafora J."/>
            <person name="Crous P."/>
            <person name="Grigoriev I."/>
        </authorList>
    </citation>
    <scope>NUCLEOTIDE SEQUENCE</scope>
    <source>
        <strain evidence="3">ATCC 36951</strain>
    </source>
</reference>
<feature type="region of interest" description="Disordered" evidence="1">
    <location>
        <begin position="280"/>
        <end position="388"/>
    </location>
</feature>
<keyword evidence="2" id="KW-1133">Transmembrane helix</keyword>
<feature type="compositionally biased region" description="Basic and acidic residues" evidence="1">
    <location>
        <begin position="287"/>
        <end position="308"/>
    </location>
</feature>